<dbReference type="Gene3D" id="2.60.120.830">
    <property type="match status" value="1"/>
</dbReference>
<accession>A0A7R9A978</accession>
<dbReference type="Gene3D" id="2.20.100.10">
    <property type="entry name" value="Thrombospondin type-1 (TSP1) repeat"/>
    <property type="match status" value="2"/>
</dbReference>
<dbReference type="InterPro" id="IPR010294">
    <property type="entry name" value="ADAMTS_spacer1"/>
</dbReference>
<evidence type="ECO:0000313" key="7">
    <source>
        <dbReference type="EMBL" id="CAD7249825.1"/>
    </source>
</evidence>
<dbReference type="Pfam" id="PF05986">
    <property type="entry name" value="ADAMTS_spacer1"/>
    <property type="match status" value="1"/>
</dbReference>
<dbReference type="GO" id="GO:0006508">
    <property type="term" value="P:proteolysis"/>
    <property type="evidence" value="ECO:0007669"/>
    <property type="project" value="TreeGrafter"/>
</dbReference>
<protein>
    <recommendedName>
        <fullName evidence="6">ADAMTS/ADAMTS-like Spacer 1 domain-containing protein</fullName>
    </recommendedName>
</protein>
<dbReference type="Proteomes" id="UP000677054">
    <property type="component" value="Unassembled WGS sequence"/>
</dbReference>
<dbReference type="InterPro" id="IPR036383">
    <property type="entry name" value="TSP1_rpt_sf"/>
</dbReference>
<dbReference type="GO" id="GO:0031012">
    <property type="term" value="C:extracellular matrix"/>
    <property type="evidence" value="ECO:0007669"/>
    <property type="project" value="TreeGrafter"/>
</dbReference>
<dbReference type="InterPro" id="IPR050439">
    <property type="entry name" value="ADAMTS_ADAMTS-like"/>
</dbReference>
<dbReference type="GO" id="GO:0030198">
    <property type="term" value="P:extracellular matrix organization"/>
    <property type="evidence" value="ECO:0007669"/>
    <property type="project" value="TreeGrafter"/>
</dbReference>
<feature type="non-terminal residue" evidence="7">
    <location>
        <position position="807"/>
    </location>
</feature>
<reference evidence="7" key="1">
    <citation type="submission" date="2020-11" db="EMBL/GenBank/DDBJ databases">
        <authorList>
            <person name="Tran Van P."/>
        </authorList>
    </citation>
    <scope>NUCLEOTIDE SEQUENCE</scope>
</reference>
<gene>
    <name evidence="7" type="ORF">DSTB1V02_LOCUS9612</name>
</gene>
<dbReference type="GO" id="GO:0004222">
    <property type="term" value="F:metalloendopeptidase activity"/>
    <property type="evidence" value="ECO:0007669"/>
    <property type="project" value="TreeGrafter"/>
</dbReference>
<dbReference type="AlphaFoldDB" id="A0A7R9A978"/>
<dbReference type="SUPFAM" id="SSF82895">
    <property type="entry name" value="TSP-1 type 1 repeat"/>
    <property type="match status" value="3"/>
</dbReference>
<evidence type="ECO:0000256" key="1">
    <source>
        <dbReference type="ARBA" id="ARBA00004613"/>
    </source>
</evidence>
<dbReference type="EMBL" id="LR902023">
    <property type="protein sequence ID" value="CAD7249825.1"/>
    <property type="molecule type" value="Genomic_DNA"/>
</dbReference>
<evidence type="ECO:0000256" key="5">
    <source>
        <dbReference type="SAM" id="MobiDB-lite"/>
    </source>
</evidence>
<dbReference type="InterPro" id="IPR000884">
    <property type="entry name" value="TSP1_rpt"/>
</dbReference>
<sequence length="807" mass="87396">PVGCDGEVGSELRLDECGVCGGDNSTCRRMSGFFSLRRLPPGYNFVARIPAASCLVNVTQIAPTPNLIALKESGAQGKYILNGDWKASEERKQHRGAGTVFYYGGKDSVVAPGPIATAVDLFVSEAATFRDVSRWALEVNSSRGLSASLRADFEFVGRGNPLIVSRGENKGLIYEYSIPAIPSFPPDGSTGRAVDRDSFCLVRVEIGVGRVQVPGVSVPAATERPHASTPACVLLRRCSSRTAQLGRWRLLDDLVRLLLGHAGHDPLLQVVRRRQVSSLFAPSPTRDDTGDDTVAFFYLGYQTTRVACMNDRTRTVIADWLCDSQQKPTQQIVACNNQPCPPQSVEGGRMERMQRHVRTRPADENVALPTGDVRWDDPHRTARGLPGSGPEARGREQGVHEASVSGVARGSLVQGRARHEGGVTSATMRFALVGSWCNRSDRADVTSNIHDRPLSVSGGGCSATCGEGTQEREVKCLEGDASVVDPEKCGEDKPESHRHCQGLPPCARTRPVWLFSEWISNVLNCTCDGQGEETRDVVCLHGRDCDEALKPNSTKACESSKCHGAPQYAWFTGPWSHCSLTCGGGVKERKILCLYLPLSTVTEDEECDGLGLQKPPSLKSCKTRRCPPRWFRSQWSDCSVKCGIGEMKREVQCLDEEYDPSGFCNSVIQPPHEMMCSIPCTTPASTTTTLATFTTTAQETTPTASLTSTIASTVVEELSTTVNTTLSSFSETTSVKTDTTPIVGAAEQTNDIPDALNSPRTGKQNGPNSIPGKEKHSKVFCDIEGVLSHEKSNVTILPKVYYVSGTF</sequence>
<dbReference type="SMART" id="SM00209">
    <property type="entry name" value="TSP1"/>
    <property type="match status" value="3"/>
</dbReference>
<evidence type="ECO:0000256" key="2">
    <source>
        <dbReference type="ARBA" id="ARBA00022525"/>
    </source>
</evidence>
<keyword evidence="4" id="KW-0677">Repeat</keyword>
<feature type="region of interest" description="Disordered" evidence="5">
    <location>
        <begin position="367"/>
        <end position="403"/>
    </location>
</feature>
<feature type="compositionally biased region" description="Polar residues" evidence="5">
    <location>
        <begin position="758"/>
        <end position="768"/>
    </location>
</feature>
<dbReference type="EMBL" id="CAJPEV010002506">
    <property type="protein sequence ID" value="CAG0897139.1"/>
    <property type="molecule type" value="Genomic_DNA"/>
</dbReference>
<evidence type="ECO:0000256" key="3">
    <source>
        <dbReference type="ARBA" id="ARBA00022729"/>
    </source>
</evidence>
<keyword evidence="2" id="KW-0964">Secreted</keyword>
<feature type="domain" description="ADAMTS/ADAMTS-like Spacer 1" evidence="6">
    <location>
        <begin position="30"/>
        <end position="124"/>
    </location>
</feature>
<evidence type="ECO:0000259" key="6">
    <source>
        <dbReference type="Pfam" id="PF05986"/>
    </source>
</evidence>
<dbReference type="PANTHER" id="PTHR13723">
    <property type="entry name" value="ADAMTS A DISINTEGRIN AND METALLOPROTEASE WITH THROMBOSPONDIN MOTIFS PROTEASE"/>
    <property type="match status" value="1"/>
</dbReference>
<evidence type="ECO:0000313" key="8">
    <source>
        <dbReference type="Proteomes" id="UP000677054"/>
    </source>
</evidence>
<dbReference type="FunFam" id="2.20.100.10:FF:000005">
    <property type="entry name" value="ADAM metallopeptidase with thrombospondin type 1 motif 9"/>
    <property type="match status" value="1"/>
</dbReference>
<comment type="subcellular location">
    <subcellularLocation>
        <location evidence="1">Secreted</location>
    </subcellularLocation>
</comment>
<evidence type="ECO:0000256" key="4">
    <source>
        <dbReference type="ARBA" id="ARBA00022737"/>
    </source>
</evidence>
<dbReference type="GO" id="GO:0005576">
    <property type="term" value="C:extracellular region"/>
    <property type="evidence" value="ECO:0007669"/>
    <property type="project" value="UniProtKB-SubCell"/>
</dbReference>
<keyword evidence="3" id="KW-0732">Signal</keyword>
<proteinExistence type="predicted"/>
<feature type="region of interest" description="Disordered" evidence="5">
    <location>
        <begin position="747"/>
        <end position="775"/>
    </location>
</feature>
<dbReference type="PANTHER" id="PTHR13723:SF316">
    <property type="entry name" value="LONELY HEART, ISOFORM A"/>
    <property type="match status" value="1"/>
</dbReference>
<organism evidence="7">
    <name type="scientific">Darwinula stevensoni</name>
    <dbReference type="NCBI Taxonomy" id="69355"/>
    <lineage>
        <taxon>Eukaryota</taxon>
        <taxon>Metazoa</taxon>
        <taxon>Ecdysozoa</taxon>
        <taxon>Arthropoda</taxon>
        <taxon>Crustacea</taxon>
        <taxon>Oligostraca</taxon>
        <taxon>Ostracoda</taxon>
        <taxon>Podocopa</taxon>
        <taxon>Podocopida</taxon>
        <taxon>Darwinulocopina</taxon>
        <taxon>Darwinuloidea</taxon>
        <taxon>Darwinulidae</taxon>
        <taxon>Darwinula</taxon>
    </lineage>
</organism>
<keyword evidence="8" id="KW-1185">Reference proteome</keyword>
<dbReference type="Pfam" id="PF19030">
    <property type="entry name" value="TSP1_ADAMTS"/>
    <property type="match status" value="3"/>
</dbReference>
<dbReference type="PROSITE" id="PS50092">
    <property type="entry name" value="TSP1"/>
    <property type="match status" value="3"/>
</dbReference>
<name>A0A7R9A978_9CRUS</name>
<dbReference type="OrthoDB" id="5950222at2759"/>